<keyword evidence="16" id="KW-1185">Reference proteome</keyword>
<evidence type="ECO:0000259" key="13">
    <source>
        <dbReference type="PROSITE" id="PS50033"/>
    </source>
</evidence>
<feature type="active site" description="Nucleophile" evidence="11">
    <location>
        <position position="22"/>
    </location>
</feature>
<dbReference type="GO" id="GO:0004843">
    <property type="term" value="F:cysteine-type deubiquitinase activity"/>
    <property type="evidence" value="ECO:0007669"/>
    <property type="project" value="UniProtKB-EC"/>
</dbReference>
<protein>
    <recommendedName>
        <fullName evidence="3">ubiquitinyl hydrolase 1</fullName>
        <ecNumber evidence="3">3.4.19.12</ecNumber>
    </recommendedName>
</protein>
<feature type="active site" description="Proton acceptor" evidence="11">
    <location>
        <position position="115"/>
    </location>
</feature>
<dbReference type="CDD" id="cd01767">
    <property type="entry name" value="UBX"/>
    <property type="match status" value="1"/>
</dbReference>
<sequence length="372" mass="43362">MQKKNANTFQVYWEQQGIDQLCGVHTLNSLLQGPYFNEIEMAEVAMQLDQQEQHLTGIRNNNKSENVANDGNFSIQVLANCLSQKGLKCESIESQINRNEDLQKETGFICHSQSHWFAIRKVNGEWFNLNSCSVYGPQPISAFHLSAFMQNVRKGGFTIFVVKGKYPAPSKNDYNLLKHQRYLSRDIIDRYQELEKKQYGENAINIGAYENFDQTMEESKKLAELVKNQEMPELEEPKTKQFQGQGISLKDNTSVQYHNFDNLDMDRNEDPELLMVLQSSLRQALADKFKEEPKEGIKLRFVHPNGERTTWTFNENSFIEDLYDYAFYKQPDNENFKFHLSMTHPQRKFINLKQTLVEADLDDMDMLYITAQ</sequence>
<dbReference type="Pfam" id="PF02099">
    <property type="entry name" value="Josephin"/>
    <property type="match status" value="1"/>
</dbReference>
<evidence type="ECO:0000256" key="10">
    <source>
        <dbReference type="ARBA" id="ARBA00023242"/>
    </source>
</evidence>
<accession>A0A0V0QTT0</accession>
<dbReference type="PROSITE" id="PS50033">
    <property type="entry name" value="UBX"/>
    <property type="match status" value="1"/>
</dbReference>
<feature type="active site" evidence="12">
    <location>
        <position position="115"/>
    </location>
</feature>
<dbReference type="EC" id="3.4.19.12" evidence="3"/>
<keyword evidence="6 12" id="KW-0378">Hydrolase</keyword>
<dbReference type="InterPro" id="IPR006155">
    <property type="entry name" value="Josephin"/>
</dbReference>
<feature type="domain" description="UBX" evidence="13">
    <location>
        <begin position="292"/>
        <end position="369"/>
    </location>
</feature>
<dbReference type="FunCoup" id="A0A0V0QTT0">
    <property type="interactions" value="38"/>
</dbReference>
<evidence type="ECO:0000256" key="3">
    <source>
        <dbReference type="ARBA" id="ARBA00012759"/>
    </source>
</evidence>
<evidence type="ECO:0000256" key="4">
    <source>
        <dbReference type="ARBA" id="ARBA00022670"/>
    </source>
</evidence>
<evidence type="ECO:0000259" key="14">
    <source>
        <dbReference type="PROSITE" id="PS50957"/>
    </source>
</evidence>
<feature type="active site" evidence="11 12">
    <location>
        <position position="130"/>
    </location>
</feature>
<dbReference type="OMA" id="CNSSAHW"/>
<keyword evidence="7" id="KW-0788">Thiol protease</keyword>
<evidence type="ECO:0000256" key="7">
    <source>
        <dbReference type="ARBA" id="ARBA00022807"/>
    </source>
</evidence>
<dbReference type="SMART" id="SM01246">
    <property type="entry name" value="Josephin"/>
    <property type="match status" value="1"/>
</dbReference>
<dbReference type="GO" id="GO:0005634">
    <property type="term" value="C:nucleus"/>
    <property type="evidence" value="ECO:0007669"/>
    <property type="project" value="UniProtKB-SubCell"/>
</dbReference>
<dbReference type="Gene3D" id="1.10.287.10">
    <property type="entry name" value="S15/NS1, RNA-binding"/>
    <property type="match status" value="1"/>
</dbReference>
<dbReference type="GO" id="GO:0006508">
    <property type="term" value="P:proteolysis"/>
    <property type="evidence" value="ECO:0007669"/>
    <property type="project" value="UniProtKB-KW"/>
</dbReference>
<dbReference type="InterPro" id="IPR001012">
    <property type="entry name" value="UBX_dom"/>
</dbReference>
<dbReference type="EMBL" id="LDAU01000105">
    <property type="protein sequence ID" value="KRX05695.1"/>
    <property type="molecule type" value="Genomic_DNA"/>
</dbReference>
<dbReference type="InParanoid" id="A0A0V0QTT0"/>
<feature type="domain" description="Josephin" evidence="14">
    <location>
        <begin position="9"/>
        <end position="177"/>
    </location>
</feature>
<comment type="caution">
    <text evidence="15">The sequence shown here is derived from an EMBL/GenBank/DDBJ whole genome shotgun (WGS) entry which is preliminary data.</text>
</comment>
<dbReference type="Proteomes" id="UP000054937">
    <property type="component" value="Unassembled WGS sequence"/>
</dbReference>
<evidence type="ECO:0000313" key="15">
    <source>
        <dbReference type="EMBL" id="KRX05695.1"/>
    </source>
</evidence>
<gene>
    <name evidence="15" type="ORF">PPERSA_09835</name>
</gene>
<dbReference type="AlphaFoldDB" id="A0A0V0QTT0"/>
<dbReference type="GO" id="GO:0016579">
    <property type="term" value="P:protein deubiquitination"/>
    <property type="evidence" value="ECO:0007669"/>
    <property type="project" value="InterPro"/>
</dbReference>
<dbReference type="PANTHER" id="PTHR14159">
    <property type="entry name" value="ATAXIN-3-RELATED"/>
    <property type="match status" value="1"/>
</dbReference>
<dbReference type="Pfam" id="PF00789">
    <property type="entry name" value="UBX"/>
    <property type="match status" value="1"/>
</dbReference>
<name>A0A0V0QTT0_PSEPJ</name>
<comment type="subcellular location">
    <subcellularLocation>
        <location evidence="2">Nucleus</location>
    </subcellularLocation>
</comment>
<evidence type="ECO:0000256" key="6">
    <source>
        <dbReference type="ARBA" id="ARBA00022801"/>
    </source>
</evidence>
<organism evidence="15 16">
    <name type="scientific">Pseudocohnilembus persalinus</name>
    <name type="common">Ciliate</name>
    <dbReference type="NCBI Taxonomy" id="266149"/>
    <lineage>
        <taxon>Eukaryota</taxon>
        <taxon>Sar</taxon>
        <taxon>Alveolata</taxon>
        <taxon>Ciliophora</taxon>
        <taxon>Intramacronucleata</taxon>
        <taxon>Oligohymenophorea</taxon>
        <taxon>Scuticociliatia</taxon>
        <taxon>Philasterida</taxon>
        <taxon>Pseudocohnilembidae</taxon>
        <taxon>Pseudocohnilembus</taxon>
    </lineage>
</organism>
<dbReference type="PANTHER" id="PTHR14159:SF0">
    <property type="entry name" value="ATAXIN-3-RELATED"/>
    <property type="match status" value="1"/>
</dbReference>
<evidence type="ECO:0000256" key="11">
    <source>
        <dbReference type="PIRSR" id="PIRSR633865-1"/>
    </source>
</evidence>
<evidence type="ECO:0000256" key="9">
    <source>
        <dbReference type="ARBA" id="ARBA00023163"/>
    </source>
</evidence>
<proteinExistence type="predicted"/>
<evidence type="ECO:0000256" key="12">
    <source>
        <dbReference type="PROSITE-ProRule" id="PRU00331"/>
    </source>
</evidence>
<dbReference type="PRINTS" id="PR01233">
    <property type="entry name" value="JOSEPHIN"/>
</dbReference>
<dbReference type="PROSITE" id="PS50957">
    <property type="entry name" value="JOSEPHIN"/>
    <property type="match status" value="1"/>
</dbReference>
<reference evidence="15 16" key="1">
    <citation type="journal article" date="2015" name="Sci. Rep.">
        <title>Genome of the facultative scuticociliatosis pathogen Pseudocohnilembus persalinus provides insight into its virulence through horizontal gene transfer.</title>
        <authorList>
            <person name="Xiong J."/>
            <person name="Wang G."/>
            <person name="Cheng J."/>
            <person name="Tian M."/>
            <person name="Pan X."/>
            <person name="Warren A."/>
            <person name="Jiang C."/>
            <person name="Yuan D."/>
            <person name="Miao W."/>
        </authorList>
    </citation>
    <scope>NUCLEOTIDE SEQUENCE [LARGE SCALE GENOMIC DNA]</scope>
    <source>
        <strain evidence="15">36N120E</strain>
    </source>
</reference>
<keyword evidence="10" id="KW-0539">Nucleus</keyword>
<evidence type="ECO:0000256" key="5">
    <source>
        <dbReference type="ARBA" id="ARBA00022786"/>
    </source>
</evidence>
<keyword evidence="5" id="KW-0833">Ubl conjugation pathway</keyword>
<comment type="catalytic activity">
    <reaction evidence="1">
        <text>Thiol-dependent hydrolysis of ester, thioester, amide, peptide and isopeptide bonds formed by the C-terminal Gly of ubiquitin (a 76-residue protein attached to proteins as an intracellular targeting signal).</text>
        <dbReference type="EC" id="3.4.19.12"/>
    </reaction>
</comment>
<dbReference type="Gene3D" id="3.90.70.40">
    <property type="match status" value="1"/>
</dbReference>
<keyword evidence="9" id="KW-0804">Transcription</keyword>
<evidence type="ECO:0000256" key="2">
    <source>
        <dbReference type="ARBA" id="ARBA00004123"/>
    </source>
</evidence>
<feature type="active site" evidence="12">
    <location>
        <position position="22"/>
    </location>
</feature>
<keyword evidence="8" id="KW-0805">Transcription regulation</keyword>
<dbReference type="InterPro" id="IPR033865">
    <property type="entry name" value="Ataxin-3"/>
</dbReference>
<evidence type="ECO:0000313" key="16">
    <source>
        <dbReference type="Proteomes" id="UP000054937"/>
    </source>
</evidence>
<evidence type="ECO:0000256" key="1">
    <source>
        <dbReference type="ARBA" id="ARBA00000707"/>
    </source>
</evidence>
<evidence type="ECO:0000256" key="8">
    <source>
        <dbReference type="ARBA" id="ARBA00023015"/>
    </source>
</evidence>
<dbReference type="InterPro" id="IPR029071">
    <property type="entry name" value="Ubiquitin-like_domsf"/>
</dbReference>
<dbReference type="OrthoDB" id="10063692at2759"/>
<dbReference type="SUPFAM" id="SSF54236">
    <property type="entry name" value="Ubiquitin-like"/>
    <property type="match status" value="1"/>
</dbReference>
<keyword evidence="4" id="KW-0645">Protease</keyword>
<dbReference type="Gene3D" id="3.10.20.90">
    <property type="entry name" value="Phosphatidylinositol 3-kinase Catalytic Subunit, Chain A, domain 1"/>
    <property type="match status" value="1"/>
</dbReference>